<organism evidence="1 2">
    <name type="scientific">Cytobacillus firmus</name>
    <name type="common">Bacillus firmus</name>
    <dbReference type="NCBI Taxonomy" id="1399"/>
    <lineage>
        <taxon>Bacteria</taxon>
        <taxon>Bacillati</taxon>
        <taxon>Bacillota</taxon>
        <taxon>Bacilli</taxon>
        <taxon>Bacillales</taxon>
        <taxon>Bacillaceae</taxon>
        <taxon>Cytobacillus</taxon>
    </lineage>
</organism>
<dbReference type="AlphaFoldDB" id="A0AA46Q3P9"/>
<gene>
    <name evidence="1" type="ORF">OD459_01015</name>
</gene>
<dbReference type="Proteomes" id="UP001163104">
    <property type="component" value="Chromosome"/>
</dbReference>
<name>A0AA46Q3P9_CYTFI</name>
<sequence>MSIVNYLGCNSILPASDPESDNEIIVGDFFSDEEMRAEVHKHLSAKYIYEVTSRQHGSIWFNKYYKQSYPKGHEEGQKGFKSLCAFLDQHLASGDYCELYTCWVGDESEEPEYKDCINLHDFDIEKIEVDEKSLLVINK</sequence>
<evidence type="ECO:0000313" key="2">
    <source>
        <dbReference type="Proteomes" id="UP001163104"/>
    </source>
</evidence>
<evidence type="ECO:0000313" key="1">
    <source>
        <dbReference type="EMBL" id="UYG95639.1"/>
    </source>
</evidence>
<reference evidence="1" key="1">
    <citation type="submission" date="2022-10" db="EMBL/GenBank/DDBJ databases">
        <title>Mechanism of multi-heavy metal repair in Cytobacillus Firmus M7.</title>
        <authorList>
            <person name="Li X."/>
            <person name="Yu C."/>
        </authorList>
    </citation>
    <scope>NUCLEOTIDE SEQUENCE</scope>
    <source>
        <strain evidence="1">M7</strain>
    </source>
</reference>
<dbReference type="EMBL" id="CP107027">
    <property type="protein sequence ID" value="UYG95639.1"/>
    <property type="molecule type" value="Genomic_DNA"/>
</dbReference>
<dbReference type="RefSeq" id="WP_048009265.1">
    <property type="nucleotide sequence ID" value="NZ_CP107027.1"/>
</dbReference>
<protein>
    <submittedName>
        <fullName evidence="1">Uncharacterized protein</fullName>
    </submittedName>
</protein>
<proteinExistence type="predicted"/>
<accession>A0AA46Q3P9</accession>